<feature type="transmembrane region" description="Helical" evidence="1">
    <location>
        <begin position="41"/>
        <end position="62"/>
    </location>
</feature>
<dbReference type="OrthoDB" id="4335608at2"/>
<evidence type="ECO:0000256" key="1">
    <source>
        <dbReference type="SAM" id="Phobius"/>
    </source>
</evidence>
<evidence type="ECO:0000313" key="3">
    <source>
        <dbReference type="EMBL" id="RFU88344.1"/>
    </source>
</evidence>
<keyword evidence="4" id="KW-1185">Reference proteome</keyword>
<keyword evidence="3" id="KW-0547">Nucleotide-binding</keyword>
<dbReference type="GO" id="GO:0004386">
    <property type="term" value="F:helicase activity"/>
    <property type="evidence" value="ECO:0007669"/>
    <property type="project" value="UniProtKB-KW"/>
</dbReference>
<proteinExistence type="predicted"/>
<dbReference type="AlphaFoldDB" id="A0A372MBL1"/>
<sequence length="165" mass="17443">MWVPKRLRWRRTGWVARWRARRAAWPRGARTAPWRADDGVASVWAVFVVGVLAVVVGVVLLMGQAILGRHRAGGAADLVALAVADRALDGQQPACATGARVARAQRGELVRCTVRGEIADVTVRAGAGPFDAEVRSRAGPAHGWGVEAGKGELRLQGGAGAGRRS</sequence>
<keyword evidence="1" id="KW-0812">Transmembrane</keyword>
<dbReference type="NCBIfam" id="TIGR03816">
    <property type="entry name" value="tadE_like_DECH"/>
    <property type="match status" value="1"/>
</dbReference>
<evidence type="ECO:0000259" key="2">
    <source>
        <dbReference type="Pfam" id="PF13400"/>
    </source>
</evidence>
<dbReference type="InterPro" id="IPR021202">
    <property type="entry name" value="Rv3654c-like"/>
</dbReference>
<name>A0A372MBL1_9ACTN</name>
<dbReference type="Proteomes" id="UP000263094">
    <property type="component" value="Unassembled WGS sequence"/>
</dbReference>
<reference evidence="3 4" key="1">
    <citation type="submission" date="2018-08" db="EMBL/GenBank/DDBJ databases">
        <title>Isolation, diversity and antifungal activity of Actinobacteria from wheat.</title>
        <authorList>
            <person name="Han C."/>
        </authorList>
    </citation>
    <scope>NUCLEOTIDE SEQUENCE [LARGE SCALE GENOMIC DNA]</scope>
    <source>
        <strain evidence="3 4">NEAU-YY421</strain>
    </source>
</reference>
<dbReference type="RefSeq" id="WP_128554135.1">
    <property type="nucleotide sequence ID" value="NZ_QUAK01000013.1"/>
</dbReference>
<keyword evidence="3" id="KW-0378">Hydrolase</keyword>
<evidence type="ECO:0000313" key="4">
    <source>
        <dbReference type="Proteomes" id="UP000263094"/>
    </source>
</evidence>
<keyword evidence="3" id="KW-0347">Helicase</keyword>
<dbReference type="Pfam" id="PF13400">
    <property type="entry name" value="Tad"/>
    <property type="match status" value="1"/>
</dbReference>
<keyword evidence="1" id="KW-0472">Membrane</keyword>
<feature type="domain" description="Putative Flp pilus-assembly TadG-like N-terminal" evidence="2">
    <location>
        <begin position="39"/>
        <end position="85"/>
    </location>
</feature>
<comment type="caution">
    <text evidence="3">The sequence shown here is derived from an EMBL/GenBank/DDBJ whole genome shotgun (WGS) entry which is preliminary data.</text>
</comment>
<gene>
    <name evidence="3" type="ORF">DY218_02085</name>
</gene>
<organism evidence="3 4">
    <name type="scientific">Streptomyces triticagri</name>
    <dbReference type="NCBI Taxonomy" id="2293568"/>
    <lineage>
        <taxon>Bacteria</taxon>
        <taxon>Bacillati</taxon>
        <taxon>Actinomycetota</taxon>
        <taxon>Actinomycetes</taxon>
        <taxon>Kitasatosporales</taxon>
        <taxon>Streptomycetaceae</taxon>
        <taxon>Streptomyces</taxon>
    </lineage>
</organism>
<dbReference type="InterPro" id="IPR028087">
    <property type="entry name" value="Tad_N"/>
</dbReference>
<accession>A0A372MBL1</accession>
<dbReference type="EMBL" id="QUAK01000013">
    <property type="protein sequence ID" value="RFU88344.1"/>
    <property type="molecule type" value="Genomic_DNA"/>
</dbReference>
<keyword evidence="3" id="KW-0067">ATP-binding</keyword>
<protein>
    <submittedName>
        <fullName evidence="3">Helicase</fullName>
    </submittedName>
</protein>
<keyword evidence="1" id="KW-1133">Transmembrane helix</keyword>